<keyword evidence="1" id="KW-0472">Membrane</keyword>
<reference evidence="2" key="2">
    <citation type="submission" date="2015-06" db="UniProtKB">
        <authorList>
            <consortium name="EnsemblMetazoa"/>
        </authorList>
    </citation>
    <scope>IDENTIFICATION</scope>
</reference>
<sequence length="102" mass="12438">MELKRLIAKRKQDYIILGKMIIYNIFFIGNIHNIAGHYPNEVNRKKVFKMFLTNEIDHFDLEYYKNRKDYIFYYPITGDPEPRQARWCQIENENNKLPSTFT</sequence>
<organism evidence="2 3">
    <name type="scientific">Megaselia scalaris</name>
    <name type="common">Humpbacked fly</name>
    <name type="synonym">Phora scalaris</name>
    <dbReference type="NCBI Taxonomy" id="36166"/>
    <lineage>
        <taxon>Eukaryota</taxon>
        <taxon>Metazoa</taxon>
        <taxon>Ecdysozoa</taxon>
        <taxon>Arthropoda</taxon>
        <taxon>Hexapoda</taxon>
        <taxon>Insecta</taxon>
        <taxon>Pterygota</taxon>
        <taxon>Neoptera</taxon>
        <taxon>Endopterygota</taxon>
        <taxon>Diptera</taxon>
        <taxon>Brachycera</taxon>
        <taxon>Muscomorpha</taxon>
        <taxon>Platypezoidea</taxon>
        <taxon>Phoridae</taxon>
        <taxon>Megaseliini</taxon>
        <taxon>Megaselia</taxon>
    </lineage>
</organism>
<protein>
    <submittedName>
        <fullName evidence="2">Uncharacterized protein</fullName>
    </submittedName>
</protein>
<keyword evidence="1" id="KW-1133">Transmembrane helix</keyword>
<dbReference type="AlphaFoldDB" id="T1H4D6"/>
<name>T1H4D6_MEGSC</name>
<accession>T1H4D6</accession>
<dbReference type="HOGENOM" id="CLU_2280587_0_0_1"/>
<evidence type="ECO:0000313" key="2">
    <source>
        <dbReference type="EnsemblMetazoa" id="MESCA011145-PA"/>
    </source>
</evidence>
<keyword evidence="3" id="KW-1185">Reference proteome</keyword>
<proteinExistence type="predicted"/>
<dbReference type="EnsemblMetazoa" id="MESCA011145-RA">
    <property type="protein sequence ID" value="MESCA011145-PA"/>
    <property type="gene ID" value="MESCA011145"/>
</dbReference>
<feature type="transmembrane region" description="Helical" evidence="1">
    <location>
        <begin position="21"/>
        <end position="39"/>
    </location>
</feature>
<dbReference type="EMBL" id="CAQQ02388963">
    <property type="status" value="NOT_ANNOTATED_CDS"/>
    <property type="molecule type" value="Genomic_DNA"/>
</dbReference>
<keyword evidence="1" id="KW-0812">Transmembrane</keyword>
<evidence type="ECO:0000313" key="3">
    <source>
        <dbReference type="Proteomes" id="UP000015102"/>
    </source>
</evidence>
<dbReference type="EMBL" id="CAQQ02388964">
    <property type="status" value="NOT_ANNOTATED_CDS"/>
    <property type="molecule type" value="Genomic_DNA"/>
</dbReference>
<evidence type="ECO:0000256" key="1">
    <source>
        <dbReference type="SAM" id="Phobius"/>
    </source>
</evidence>
<dbReference type="Proteomes" id="UP000015102">
    <property type="component" value="Unassembled WGS sequence"/>
</dbReference>
<reference evidence="3" key="1">
    <citation type="submission" date="2013-02" db="EMBL/GenBank/DDBJ databases">
        <authorList>
            <person name="Hughes D."/>
        </authorList>
    </citation>
    <scope>NUCLEOTIDE SEQUENCE</scope>
    <source>
        <strain>Durham</strain>
        <strain evidence="3">NC isolate 2 -- Noor lab</strain>
    </source>
</reference>